<dbReference type="PROSITE" id="PS00194">
    <property type="entry name" value="THIOREDOXIN_1"/>
    <property type="match status" value="1"/>
</dbReference>
<evidence type="ECO:0000256" key="5">
    <source>
        <dbReference type="ARBA" id="ARBA00023284"/>
    </source>
</evidence>
<dbReference type="SUPFAM" id="SSF52833">
    <property type="entry name" value="Thioredoxin-like"/>
    <property type="match status" value="1"/>
</dbReference>
<dbReference type="PROSITE" id="PS51352">
    <property type="entry name" value="THIOREDOXIN_2"/>
    <property type="match status" value="1"/>
</dbReference>
<dbReference type="EMBL" id="JACJID010000008">
    <property type="protein sequence ID" value="MBA8931312.1"/>
    <property type="molecule type" value="Genomic_DNA"/>
</dbReference>
<dbReference type="Pfam" id="PF00578">
    <property type="entry name" value="AhpC-TSA"/>
    <property type="match status" value="1"/>
</dbReference>
<name>A0ABR6BXI2_9PSEU</name>
<dbReference type="Proteomes" id="UP000517916">
    <property type="component" value="Unassembled WGS sequence"/>
</dbReference>
<evidence type="ECO:0000256" key="2">
    <source>
        <dbReference type="ARBA" id="ARBA00022748"/>
    </source>
</evidence>
<keyword evidence="6" id="KW-1133">Transmembrane helix</keyword>
<dbReference type="InterPro" id="IPR050553">
    <property type="entry name" value="Thioredoxin_ResA/DsbE_sf"/>
</dbReference>
<feature type="transmembrane region" description="Helical" evidence="6">
    <location>
        <begin position="12"/>
        <end position="31"/>
    </location>
</feature>
<evidence type="ECO:0000256" key="4">
    <source>
        <dbReference type="ARBA" id="ARBA00023157"/>
    </source>
</evidence>
<dbReference type="InterPro" id="IPR017937">
    <property type="entry name" value="Thioredoxin_CS"/>
</dbReference>
<evidence type="ECO:0000313" key="8">
    <source>
        <dbReference type="EMBL" id="MBA8931312.1"/>
    </source>
</evidence>
<dbReference type="PANTHER" id="PTHR42852:SF6">
    <property type="entry name" value="THIOL:DISULFIDE INTERCHANGE PROTEIN DSBE"/>
    <property type="match status" value="1"/>
</dbReference>
<dbReference type="RefSeq" id="WP_042220105.1">
    <property type="nucleotide sequence ID" value="NZ_BAAABQ010000015.1"/>
</dbReference>
<keyword evidence="8" id="KW-0413">Isomerase</keyword>
<dbReference type="GO" id="GO:0016853">
    <property type="term" value="F:isomerase activity"/>
    <property type="evidence" value="ECO:0007669"/>
    <property type="project" value="UniProtKB-KW"/>
</dbReference>
<keyword evidence="5" id="KW-0676">Redox-active center</keyword>
<evidence type="ECO:0000256" key="3">
    <source>
        <dbReference type="ARBA" id="ARBA00022968"/>
    </source>
</evidence>
<comment type="subcellular location">
    <subcellularLocation>
        <location evidence="1">Cell envelope</location>
    </subcellularLocation>
</comment>
<gene>
    <name evidence="8" type="ORF">BC739_008559</name>
</gene>
<reference evidence="8 9" key="1">
    <citation type="submission" date="2020-08" db="EMBL/GenBank/DDBJ databases">
        <title>Genomic Encyclopedia of Archaeal and Bacterial Type Strains, Phase II (KMG-II): from individual species to whole genera.</title>
        <authorList>
            <person name="Goeker M."/>
        </authorList>
    </citation>
    <scope>NUCLEOTIDE SEQUENCE [LARGE SCALE GENOMIC DNA]</scope>
    <source>
        <strain evidence="8 9">DSM 43850</strain>
    </source>
</reference>
<sequence>MSERAGGSLSTRLRWVLVGLVLVVAAAVAFWPRSQPQPAAAPAPDLTALRAKAALAKCPAPQGGGGAAAKLSGLKVECMADGSAVDLGAVLGGRPALVNFWEPWCLPCRDELKALQDYAAEPGAATVLLVQVPANSDQASGLDMLAGLGVHLPSVWDPSGAVAKVLGKPNAFPISYVVDAGGAAHRVLSPAVFTTPDQVRQAVRQQGNGVATG</sequence>
<keyword evidence="6" id="KW-0812">Transmembrane</keyword>
<feature type="domain" description="Thioredoxin" evidence="7">
    <location>
        <begin position="37"/>
        <end position="208"/>
    </location>
</feature>
<dbReference type="PANTHER" id="PTHR42852">
    <property type="entry name" value="THIOL:DISULFIDE INTERCHANGE PROTEIN DSBE"/>
    <property type="match status" value="1"/>
</dbReference>
<dbReference type="InterPro" id="IPR000866">
    <property type="entry name" value="AhpC/TSA"/>
</dbReference>
<dbReference type="Gene3D" id="3.40.30.10">
    <property type="entry name" value="Glutaredoxin"/>
    <property type="match status" value="1"/>
</dbReference>
<protein>
    <submittedName>
        <fullName evidence="8">Thiol-disulfide isomerase/thioredoxin</fullName>
    </submittedName>
</protein>
<proteinExistence type="predicted"/>
<evidence type="ECO:0000256" key="1">
    <source>
        <dbReference type="ARBA" id="ARBA00004196"/>
    </source>
</evidence>
<keyword evidence="3" id="KW-0735">Signal-anchor</keyword>
<comment type="caution">
    <text evidence="8">The sequence shown here is derived from an EMBL/GenBank/DDBJ whole genome shotgun (WGS) entry which is preliminary data.</text>
</comment>
<organism evidence="8 9">
    <name type="scientific">Kutzneria viridogrisea</name>
    <dbReference type="NCBI Taxonomy" id="47990"/>
    <lineage>
        <taxon>Bacteria</taxon>
        <taxon>Bacillati</taxon>
        <taxon>Actinomycetota</taxon>
        <taxon>Actinomycetes</taxon>
        <taxon>Pseudonocardiales</taxon>
        <taxon>Pseudonocardiaceae</taxon>
        <taxon>Kutzneria</taxon>
    </lineage>
</organism>
<accession>A0ABR6BXI2</accession>
<evidence type="ECO:0000256" key="6">
    <source>
        <dbReference type="SAM" id="Phobius"/>
    </source>
</evidence>
<evidence type="ECO:0000259" key="7">
    <source>
        <dbReference type="PROSITE" id="PS51352"/>
    </source>
</evidence>
<dbReference type="CDD" id="cd02966">
    <property type="entry name" value="TlpA_like_family"/>
    <property type="match status" value="1"/>
</dbReference>
<keyword evidence="6" id="KW-0472">Membrane</keyword>
<dbReference type="InterPro" id="IPR036249">
    <property type="entry name" value="Thioredoxin-like_sf"/>
</dbReference>
<evidence type="ECO:0000313" key="9">
    <source>
        <dbReference type="Proteomes" id="UP000517916"/>
    </source>
</evidence>
<keyword evidence="2" id="KW-0201">Cytochrome c-type biogenesis</keyword>
<dbReference type="InterPro" id="IPR013766">
    <property type="entry name" value="Thioredoxin_domain"/>
</dbReference>
<keyword evidence="9" id="KW-1185">Reference proteome</keyword>
<keyword evidence="4" id="KW-1015">Disulfide bond</keyword>